<sequence length="270" mass="31109">MAGREKYKVSWEQEFQWLSTAPTDDSSSWCKVCKKKLMNKKSVLVGHSKTTEHVERIKAVDKTPKLHNSTLRRENYKALYDAIGDLDAEEGEITTNLMPFLKVSTTRWLVRGRLISAIVLHWCTLKEYFLTAEQLSDQSARMKARFIKEMLCDDNNYLFFIFLEPIVKEVERVNAFFQSSKADPEQMVKELDLLHRSIKIRVKDANGTNLSLSRVDFGGAFMTMLMSLVRERGPRGDALQQSVYQNVKTRAQTFIETLLIQLEASMPVSQ</sequence>
<comment type="caution">
    <text evidence="1">The sequence shown here is derived from an EMBL/GenBank/DDBJ whole genome shotgun (WGS) entry which is preliminary data.</text>
</comment>
<accession>A0A553PHX3</accession>
<dbReference type="Proteomes" id="UP000318571">
    <property type="component" value="Chromosome 5"/>
</dbReference>
<evidence type="ECO:0000313" key="2">
    <source>
        <dbReference type="Proteomes" id="UP000318571"/>
    </source>
</evidence>
<name>A0A553PHX3_TIGCA</name>
<evidence type="ECO:0000313" key="1">
    <source>
        <dbReference type="EMBL" id="TRY77282.1"/>
    </source>
</evidence>
<proteinExistence type="predicted"/>
<dbReference type="AlphaFoldDB" id="A0A553PHX3"/>
<dbReference type="EMBL" id="VCGU01000004">
    <property type="protein sequence ID" value="TRY77282.1"/>
    <property type="molecule type" value="Genomic_DNA"/>
</dbReference>
<reference evidence="1 2" key="1">
    <citation type="journal article" date="2018" name="Nat. Ecol. Evol.">
        <title>Genomic signatures of mitonuclear coevolution across populations of Tigriopus californicus.</title>
        <authorList>
            <person name="Barreto F.S."/>
            <person name="Watson E.T."/>
            <person name="Lima T.G."/>
            <person name="Willett C.S."/>
            <person name="Edmands S."/>
            <person name="Li W."/>
            <person name="Burton R.S."/>
        </authorList>
    </citation>
    <scope>NUCLEOTIDE SEQUENCE [LARGE SCALE GENOMIC DNA]</scope>
    <source>
        <strain evidence="1 2">San Diego</strain>
    </source>
</reference>
<protein>
    <submittedName>
        <fullName evidence="1">Uncharacterized protein</fullName>
    </submittedName>
</protein>
<keyword evidence="2" id="KW-1185">Reference proteome</keyword>
<organism evidence="1 2">
    <name type="scientific">Tigriopus californicus</name>
    <name type="common">Marine copepod</name>
    <dbReference type="NCBI Taxonomy" id="6832"/>
    <lineage>
        <taxon>Eukaryota</taxon>
        <taxon>Metazoa</taxon>
        <taxon>Ecdysozoa</taxon>
        <taxon>Arthropoda</taxon>
        <taxon>Crustacea</taxon>
        <taxon>Multicrustacea</taxon>
        <taxon>Hexanauplia</taxon>
        <taxon>Copepoda</taxon>
        <taxon>Harpacticoida</taxon>
        <taxon>Harpacticidae</taxon>
        <taxon>Tigriopus</taxon>
    </lineage>
</organism>
<gene>
    <name evidence="1" type="ORF">TCAL_10199</name>
</gene>